<dbReference type="InterPro" id="IPR036388">
    <property type="entry name" value="WH-like_DNA-bd_sf"/>
</dbReference>
<reference evidence="3" key="1">
    <citation type="submission" date="1999-07" db="EMBL/GenBank/DDBJ databases">
        <authorList>
            <person name="Genoscope"/>
        </authorList>
    </citation>
    <scope>NUCLEOTIDE SEQUENCE</scope>
    <source>
        <strain evidence="3">Orsay</strain>
    </source>
</reference>
<reference evidence="3" key="2">
    <citation type="journal article" date="2000" name="J. Mol. Biol.">
        <title>Archaeal homologs of eukaryotic methylation guide small nucleolar RNAs: lessons from the Pyrococcus genomes.</title>
        <authorList>
            <person name="Gaspin C."/>
            <person name="Cavaille J."/>
            <person name="Erauso G."/>
        </authorList>
    </citation>
    <scope>NUCLEOTIDE SEQUENCE</scope>
    <source>
        <strain evidence="3">Orsay</strain>
    </source>
</reference>
<dbReference type="InterPro" id="IPR011991">
    <property type="entry name" value="ArsR-like_HTH"/>
</dbReference>
<reference evidence="3 5" key="4">
    <citation type="journal article" date="2003" name="Mol. Microbiol.">
        <title>An integrated analysis of the genome of the hyperthermophilic archaeon Pyrococcus abyssi.</title>
        <authorList>
            <person name="Cohen G."/>
            <person name="Barbe V."/>
            <person name="Flament D."/>
            <person name="Galperin M."/>
            <person name="Heilig R."/>
            <person name="Ripp R."/>
            <person name="Lecompte O."/>
            <person name="Prieur D."/>
            <person name="Poch O."/>
            <person name="Quellerou J."/>
            <person name="Thierry J.C."/>
            <person name="Van der Oost J."/>
            <person name="Weissenbach J."/>
            <person name="Zivanovic Y."/>
            <person name="Forterre P."/>
        </authorList>
    </citation>
    <scope>NUCLEOTIDE SEQUENCE [LARGE SCALE GENOMIC DNA]</scope>
    <source>
        <strain evidence="5">GE5 / Orsay</strain>
        <strain evidence="3">Orsay</strain>
    </source>
</reference>
<dbReference type="PATRIC" id="fig|272844.11.peg.169"/>
<dbReference type="Proteomes" id="UP000009139">
    <property type="component" value="Chromosome"/>
</dbReference>
<dbReference type="InterPro" id="IPR036390">
    <property type="entry name" value="WH_DNA-bd_sf"/>
</dbReference>
<dbReference type="eggNOG" id="arCOG01940">
    <property type="taxonomic scope" value="Archaea"/>
</dbReference>
<dbReference type="InterPro" id="IPR013196">
    <property type="entry name" value="HTH_11"/>
</dbReference>
<evidence type="ECO:0000259" key="2">
    <source>
        <dbReference type="Pfam" id="PF08279"/>
    </source>
</evidence>
<dbReference type="CDD" id="cd00090">
    <property type="entry name" value="HTH_ARSR"/>
    <property type="match status" value="1"/>
</dbReference>
<dbReference type="OrthoDB" id="46252at2157"/>
<dbReference type="EMBL" id="AJ248283">
    <property type="protein sequence ID" value="CAB49080.1"/>
    <property type="molecule type" value="Genomic_DNA"/>
</dbReference>
<dbReference type="EMBL" id="HE613800">
    <property type="protein sequence ID" value="CCE69532.1"/>
    <property type="molecule type" value="Genomic_DNA"/>
</dbReference>
<dbReference type="PANTHER" id="PTHR12835:SF5">
    <property type="entry name" value="BIOTIN--PROTEIN LIGASE"/>
    <property type="match status" value="1"/>
</dbReference>
<name>Q9V2B8_PYRAB</name>
<evidence type="ECO:0000313" key="4">
    <source>
        <dbReference type="EMBL" id="CCE69532.1"/>
    </source>
</evidence>
<dbReference type="AlphaFoldDB" id="Q9V2B8"/>
<dbReference type="InterPro" id="IPR045864">
    <property type="entry name" value="aa-tRNA-synth_II/BPL/LPL"/>
</dbReference>
<reference evidence="4 6" key="5">
    <citation type="journal article" date="2012" name="Curr. Microbiol.">
        <title>Re-annotation of two hyperthermophilic archaea Pyrococcus abyssi GE5 and Pyrococcus furiosus DSM 3638.</title>
        <authorList>
            <person name="Gao J."/>
            <person name="Wang J."/>
        </authorList>
    </citation>
    <scope>GENOME REANNOTATION</scope>
    <source>
        <strain evidence="4">GE5</strain>
        <strain evidence="6">GE5 / Orsay</strain>
    </source>
</reference>
<dbReference type="Proteomes" id="UP000000810">
    <property type="component" value="Chromosome"/>
</dbReference>
<dbReference type="RefSeq" id="WP_010867280.1">
    <property type="nucleotide sequence ID" value="NC_000868.1"/>
</dbReference>
<accession>Q9V2B8</accession>
<dbReference type="SUPFAM" id="SSF55681">
    <property type="entry name" value="Class II aaRS and biotin synthetases"/>
    <property type="match status" value="1"/>
</dbReference>
<dbReference type="PIR" id="A75204">
    <property type="entry name" value="A75204"/>
</dbReference>
<dbReference type="Pfam" id="PF08279">
    <property type="entry name" value="HTH_11"/>
    <property type="match status" value="1"/>
</dbReference>
<feature type="domain" description="BPL/LPL catalytic" evidence="1">
    <location>
        <begin position="98"/>
        <end position="190"/>
    </location>
</feature>
<dbReference type="Gene3D" id="3.30.930.10">
    <property type="entry name" value="Bira Bifunctional Protein, Domain 2"/>
    <property type="match status" value="1"/>
</dbReference>
<evidence type="ECO:0000259" key="1">
    <source>
        <dbReference type="Pfam" id="PF03099"/>
    </source>
</evidence>
<reference evidence="3" key="3">
    <citation type="journal article" date="2001" name="Genome Res.">
        <title>Genome evolution at the genus level: comparison of three complete genomes of hyperthermophilic archaea.</title>
        <authorList>
            <person name="Lecompte O."/>
            <person name="Ripp R."/>
            <person name="Puzos-Barbe V."/>
            <person name="Duprat S."/>
            <person name="Heilig R."/>
            <person name="Dietrich J."/>
            <person name="Thierry J.C."/>
            <person name="Poch O."/>
        </authorList>
    </citation>
    <scope>NUCLEOTIDE SEQUENCE</scope>
    <source>
        <strain evidence="3">Orsay</strain>
    </source>
</reference>
<dbReference type="STRING" id="272844.PAB0104"/>
<dbReference type="Gene3D" id="1.10.10.10">
    <property type="entry name" value="Winged helix-like DNA-binding domain superfamily/Winged helix DNA-binding domain"/>
    <property type="match status" value="1"/>
</dbReference>
<evidence type="ECO:0000313" key="6">
    <source>
        <dbReference type="Proteomes" id="UP000009139"/>
    </source>
</evidence>
<gene>
    <name evidence="3" type="primary">birA-like</name>
    <name evidence="3" type="ORF">PAB0104</name>
</gene>
<proteinExistence type="predicted"/>
<dbReference type="GO" id="GO:0004077">
    <property type="term" value="F:biotin--[biotin carboxyl-carrier protein] ligase activity"/>
    <property type="evidence" value="ECO:0007669"/>
    <property type="project" value="TreeGrafter"/>
</dbReference>
<dbReference type="HOGENOM" id="CLU_051096_0_0_2"/>
<feature type="domain" description="Helix-turn-helix type 11" evidence="2">
    <location>
        <begin position="10"/>
        <end position="60"/>
    </location>
</feature>
<dbReference type="InterPro" id="IPR004143">
    <property type="entry name" value="BPL_LPL_catalytic"/>
</dbReference>
<dbReference type="SUPFAM" id="SSF46785">
    <property type="entry name" value="Winged helix' DNA-binding domain"/>
    <property type="match status" value="1"/>
</dbReference>
<keyword evidence="5" id="KW-1185">Reference proteome</keyword>
<evidence type="ECO:0000313" key="5">
    <source>
        <dbReference type="Proteomes" id="UP000000810"/>
    </source>
</evidence>
<dbReference type="PANTHER" id="PTHR12835">
    <property type="entry name" value="BIOTIN PROTEIN LIGASE"/>
    <property type="match status" value="1"/>
</dbReference>
<sequence length="227" mass="25614">MRCIAPGPKFRILEMLKAGKRVSGELIARELGISRIAVWKHVKMLKSLGYEIDARRNGYRLVKIPDEPFPWELGVNYLYCLKVRSTMDSAWRNFGTYDGVIAKEQTKGRGRSDPWISLPGGLYLSACFPRISSVSMVETLANDIAESLSERYSLNVQAVEGKLFLNGKKLGGVLIEVRGNYKAVVGVGINVRNPVPRNFARLENASLREVAEIVIKVLQRYNRRERT</sequence>
<dbReference type="KEGG" id="pab:PAB0104"/>
<dbReference type="Pfam" id="PF03099">
    <property type="entry name" value="BPL_LplA_LipB"/>
    <property type="match status" value="1"/>
</dbReference>
<evidence type="ECO:0000313" key="3">
    <source>
        <dbReference type="EMBL" id="CAB49080.1"/>
    </source>
</evidence>
<protein>
    <submittedName>
        <fullName evidence="3">BirA-like biotin operon repressor/biotin--[acetyl coA carboxylase] ligase homolog</fullName>
    </submittedName>
    <submittedName>
        <fullName evidence="4">Related biotin operon repressor/biotin--[acetyl CoA carboxylase] ligase</fullName>
    </submittedName>
</protein>
<keyword evidence="3" id="KW-0436">Ligase</keyword>
<organism evidence="3 5">
    <name type="scientific">Pyrococcus abyssi (strain GE5 / Orsay)</name>
    <dbReference type="NCBI Taxonomy" id="272844"/>
    <lineage>
        <taxon>Archaea</taxon>
        <taxon>Methanobacteriati</taxon>
        <taxon>Methanobacteriota</taxon>
        <taxon>Thermococci</taxon>
        <taxon>Thermococcales</taxon>
        <taxon>Thermococcaceae</taxon>
        <taxon>Pyrococcus</taxon>
    </lineage>
</organism>
<dbReference type="GO" id="GO:0005737">
    <property type="term" value="C:cytoplasm"/>
    <property type="evidence" value="ECO:0007669"/>
    <property type="project" value="TreeGrafter"/>
</dbReference>